<dbReference type="PROSITE" id="PS00622">
    <property type="entry name" value="HTH_LUXR_1"/>
    <property type="match status" value="1"/>
</dbReference>
<dbReference type="GO" id="GO:0003677">
    <property type="term" value="F:DNA binding"/>
    <property type="evidence" value="ECO:0007669"/>
    <property type="project" value="UniProtKB-KW"/>
</dbReference>
<dbReference type="SMART" id="SM00421">
    <property type="entry name" value="HTH_LUXR"/>
    <property type="match status" value="1"/>
</dbReference>
<comment type="caution">
    <text evidence="6">The sequence shown here is derived from an EMBL/GenBank/DDBJ whole genome shotgun (WGS) entry which is preliminary data.</text>
</comment>
<dbReference type="GO" id="GO:0006355">
    <property type="term" value="P:regulation of DNA-templated transcription"/>
    <property type="evidence" value="ECO:0007669"/>
    <property type="project" value="InterPro"/>
</dbReference>
<protein>
    <submittedName>
        <fullName evidence="6">Tetrathionate response regulatory protein TtrR</fullName>
    </submittedName>
</protein>
<evidence type="ECO:0000313" key="6">
    <source>
        <dbReference type="EMBL" id="TWT85540.1"/>
    </source>
</evidence>
<feature type="domain" description="HTH luxR-type" evidence="5">
    <location>
        <begin position="141"/>
        <end position="206"/>
    </location>
</feature>
<dbReference type="CDD" id="cd06170">
    <property type="entry name" value="LuxR_C_like"/>
    <property type="match status" value="1"/>
</dbReference>
<keyword evidence="3" id="KW-0804">Transcription</keyword>
<feature type="region of interest" description="Disordered" evidence="4">
    <location>
        <begin position="211"/>
        <end position="239"/>
    </location>
</feature>
<sequence>MQRTFEESSHSGSCYEVVVASRDGEFISTVQALAASLPTQLQVRVTADADHVETNGLTAAVVVDRRSLLGLGGSVIARPMPEVPVLCVLDGAEGAALEALRRGAWDVLVPPFEARDLQRLMEPLVAEGVRRAGDRELIKDFYSRLNALTDAESEVMEAVCDGKLNKQIARELNVSIRTVEQRRRRVFTKMDVPSAVPLACRVSEVRTIERLSRPATLSPPPADPLGHAPAMGPAPPAPTRMPAIAVPTYSAAPMNQPC</sequence>
<dbReference type="PANTHER" id="PTHR44688">
    <property type="entry name" value="DNA-BINDING TRANSCRIPTIONAL ACTIVATOR DEVR_DOSR"/>
    <property type="match status" value="1"/>
</dbReference>
<evidence type="ECO:0000256" key="4">
    <source>
        <dbReference type="SAM" id="MobiDB-lite"/>
    </source>
</evidence>
<keyword evidence="2" id="KW-0238">DNA-binding</keyword>
<dbReference type="Gene3D" id="3.40.50.2300">
    <property type="match status" value="1"/>
</dbReference>
<evidence type="ECO:0000313" key="7">
    <source>
        <dbReference type="Proteomes" id="UP000318478"/>
    </source>
</evidence>
<dbReference type="InterPro" id="IPR000792">
    <property type="entry name" value="Tscrpt_reg_LuxR_C"/>
</dbReference>
<evidence type="ECO:0000259" key="5">
    <source>
        <dbReference type="PROSITE" id="PS50043"/>
    </source>
</evidence>
<keyword evidence="1" id="KW-0805">Transcription regulation</keyword>
<dbReference type="OrthoDB" id="292806at2"/>
<dbReference type="Pfam" id="PF00196">
    <property type="entry name" value="GerE"/>
    <property type="match status" value="1"/>
</dbReference>
<gene>
    <name evidence="6" type="primary">ttrR_1</name>
    <name evidence="6" type="ORF">Pla123a_03470</name>
</gene>
<organism evidence="6 7">
    <name type="scientific">Posidoniimonas polymericola</name>
    <dbReference type="NCBI Taxonomy" id="2528002"/>
    <lineage>
        <taxon>Bacteria</taxon>
        <taxon>Pseudomonadati</taxon>
        <taxon>Planctomycetota</taxon>
        <taxon>Planctomycetia</taxon>
        <taxon>Pirellulales</taxon>
        <taxon>Lacipirellulaceae</taxon>
        <taxon>Posidoniimonas</taxon>
    </lineage>
</organism>
<dbReference type="EMBL" id="SJPO01000001">
    <property type="protein sequence ID" value="TWT85540.1"/>
    <property type="molecule type" value="Genomic_DNA"/>
</dbReference>
<dbReference type="PRINTS" id="PR00038">
    <property type="entry name" value="HTHLUXR"/>
</dbReference>
<proteinExistence type="predicted"/>
<dbReference type="PROSITE" id="PS50043">
    <property type="entry name" value="HTH_LUXR_2"/>
    <property type="match status" value="1"/>
</dbReference>
<reference evidence="6 7" key="1">
    <citation type="submission" date="2019-02" db="EMBL/GenBank/DDBJ databases">
        <title>Deep-cultivation of Planctomycetes and their phenomic and genomic characterization uncovers novel biology.</title>
        <authorList>
            <person name="Wiegand S."/>
            <person name="Jogler M."/>
            <person name="Boedeker C."/>
            <person name="Pinto D."/>
            <person name="Vollmers J."/>
            <person name="Rivas-Marin E."/>
            <person name="Kohn T."/>
            <person name="Peeters S.H."/>
            <person name="Heuer A."/>
            <person name="Rast P."/>
            <person name="Oberbeckmann S."/>
            <person name="Bunk B."/>
            <person name="Jeske O."/>
            <person name="Meyerdierks A."/>
            <person name="Storesund J.E."/>
            <person name="Kallscheuer N."/>
            <person name="Luecker S."/>
            <person name="Lage O.M."/>
            <person name="Pohl T."/>
            <person name="Merkel B.J."/>
            <person name="Hornburger P."/>
            <person name="Mueller R.-W."/>
            <person name="Bruemmer F."/>
            <person name="Labrenz M."/>
            <person name="Spormann A.M."/>
            <person name="Op Den Camp H."/>
            <person name="Overmann J."/>
            <person name="Amann R."/>
            <person name="Jetten M.S.M."/>
            <person name="Mascher T."/>
            <person name="Medema M.H."/>
            <person name="Devos D.P."/>
            <person name="Kaster A.-K."/>
            <person name="Ovreas L."/>
            <person name="Rohde M."/>
            <person name="Galperin M.Y."/>
            <person name="Jogler C."/>
        </authorList>
    </citation>
    <scope>NUCLEOTIDE SEQUENCE [LARGE SCALE GENOMIC DNA]</scope>
    <source>
        <strain evidence="6 7">Pla123a</strain>
    </source>
</reference>
<dbReference type="SUPFAM" id="SSF46894">
    <property type="entry name" value="C-terminal effector domain of the bipartite response regulators"/>
    <property type="match status" value="1"/>
</dbReference>
<evidence type="ECO:0000256" key="3">
    <source>
        <dbReference type="ARBA" id="ARBA00023163"/>
    </source>
</evidence>
<dbReference type="Proteomes" id="UP000318478">
    <property type="component" value="Unassembled WGS sequence"/>
</dbReference>
<dbReference type="RefSeq" id="WP_146583799.1">
    <property type="nucleotide sequence ID" value="NZ_SJPO01000001.1"/>
</dbReference>
<evidence type="ECO:0000256" key="2">
    <source>
        <dbReference type="ARBA" id="ARBA00023125"/>
    </source>
</evidence>
<evidence type="ECO:0000256" key="1">
    <source>
        <dbReference type="ARBA" id="ARBA00023015"/>
    </source>
</evidence>
<dbReference type="AlphaFoldDB" id="A0A5C5ZEH5"/>
<dbReference type="PANTHER" id="PTHR44688:SF16">
    <property type="entry name" value="DNA-BINDING TRANSCRIPTIONAL ACTIVATOR DEVR_DOSR"/>
    <property type="match status" value="1"/>
</dbReference>
<accession>A0A5C5ZEH5</accession>
<keyword evidence="7" id="KW-1185">Reference proteome</keyword>
<dbReference type="InterPro" id="IPR016032">
    <property type="entry name" value="Sig_transdc_resp-reg_C-effctor"/>
</dbReference>
<name>A0A5C5ZEH5_9BACT</name>